<evidence type="ECO:0000313" key="2">
    <source>
        <dbReference type="EMBL" id="MSS36539.1"/>
    </source>
</evidence>
<dbReference type="AlphaFoldDB" id="A0A7X2NKG1"/>
<evidence type="ECO:0000313" key="3">
    <source>
        <dbReference type="Proteomes" id="UP000429958"/>
    </source>
</evidence>
<protein>
    <recommendedName>
        <fullName evidence="1">Large polyvalent protein-associated domain-containing protein</fullName>
    </recommendedName>
</protein>
<gene>
    <name evidence="2" type="ORF">FYJ39_08140</name>
</gene>
<sequence>MSEEIHTLLETHDNTFLYQLLDRMRQDCAYYLSFGGRHNKYLWAGNPDAQILYMKAIWTHFKEGEKPEWLTMEDIEGFETKMKEDLKDASISG</sequence>
<keyword evidence="3" id="KW-1185">Reference proteome</keyword>
<feature type="domain" description="Large polyvalent protein-associated" evidence="1">
    <location>
        <begin position="15"/>
        <end position="82"/>
    </location>
</feature>
<name>A0A7X2NKG1_9CLOT</name>
<dbReference type="InterPro" id="IPR040789">
    <property type="entry name" value="LPD11"/>
</dbReference>
<dbReference type="Proteomes" id="UP000429958">
    <property type="component" value="Unassembled WGS sequence"/>
</dbReference>
<proteinExistence type="predicted"/>
<reference evidence="2 3" key="1">
    <citation type="submission" date="2019-08" db="EMBL/GenBank/DDBJ databases">
        <title>In-depth cultivation of the pig gut microbiome towards novel bacterial diversity and tailored functional studies.</title>
        <authorList>
            <person name="Wylensek D."/>
            <person name="Hitch T.C.A."/>
            <person name="Clavel T."/>
        </authorList>
    </citation>
    <scope>NUCLEOTIDE SEQUENCE [LARGE SCALE GENOMIC DNA]</scope>
    <source>
        <strain evidence="2 3">WCA-389-WT-23D1</strain>
    </source>
</reference>
<comment type="caution">
    <text evidence="2">The sequence shown here is derived from an EMBL/GenBank/DDBJ whole genome shotgun (WGS) entry which is preliminary data.</text>
</comment>
<organism evidence="2 3">
    <name type="scientific">Clostridium porci</name>
    <dbReference type="NCBI Taxonomy" id="2605778"/>
    <lineage>
        <taxon>Bacteria</taxon>
        <taxon>Bacillati</taxon>
        <taxon>Bacillota</taxon>
        <taxon>Clostridia</taxon>
        <taxon>Eubacteriales</taxon>
        <taxon>Clostridiaceae</taxon>
        <taxon>Clostridium</taxon>
    </lineage>
</organism>
<accession>A0A7X2NKG1</accession>
<dbReference type="Pfam" id="PF18824">
    <property type="entry name" value="LPD11"/>
    <property type="match status" value="1"/>
</dbReference>
<evidence type="ECO:0000259" key="1">
    <source>
        <dbReference type="Pfam" id="PF18824"/>
    </source>
</evidence>
<dbReference type="EMBL" id="VUMD01000006">
    <property type="protein sequence ID" value="MSS36539.1"/>
    <property type="molecule type" value="Genomic_DNA"/>
</dbReference>